<dbReference type="SUPFAM" id="SSF51695">
    <property type="entry name" value="PLC-like phosphodiesterases"/>
    <property type="match status" value="1"/>
</dbReference>
<evidence type="ECO:0000256" key="3">
    <source>
        <dbReference type="ARBA" id="ARBA00022729"/>
    </source>
</evidence>
<evidence type="ECO:0000256" key="1">
    <source>
        <dbReference type="ARBA" id="ARBA00007277"/>
    </source>
</evidence>
<dbReference type="EC" id="3.1.4.46" evidence="2"/>
<keyword evidence="8" id="KW-1185">Reference proteome</keyword>
<reference evidence="7 8" key="1">
    <citation type="submission" date="2016-04" db="EMBL/GenBank/DDBJ databases">
        <title>Complete genome sequence of natural rubber-degrading, novel Gram-negative bacterium, Rhizobacter gummiphilus strain NS21.</title>
        <authorList>
            <person name="Tabata M."/>
            <person name="Kasai D."/>
            <person name="Fukuda M."/>
        </authorList>
    </citation>
    <scope>NUCLEOTIDE SEQUENCE [LARGE SCALE GENOMIC DNA]</scope>
    <source>
        <strain evidence="7 8">NS21</strain>
    </source>
</reference>
<comment type="similarity">
    <text evidence="1">Belongs to the glycerophosphoryl diester phosphodiesterase family.</text>
</comment>
<evidence type="ECO:0000313" key="8">
    <source>
        <dbReference type="Proteomes" id="UP000193427"/>
    </source>
</evidence>
<evidence type="ECO:0000256" key="5">
    <source>
        <dbReference type="ARBA" id="ARBA00022801"/>
    </source>
</evidence>
<dbReference type="Gene3D" id="3.20.20.190">
    <property type="entry name" value="Phosphatidylinositol (PI) phosphodiesterase"/>
    <property type="match status" value="1"/>
</dbReference>
<evidence type="ECO:0000256" key="6">
    <source>
        <dbReference type="ARBA" id="ARBA00047512"/>
    </source>
</evidence>
<dbReference type="GO" id="GO:0006629">
    <property type="term" value="P:lipid metabolic process"/>
    <property type="evidence" value="ECO:0007669"/>
    <property type="project" value="InterPro"/>
</dbReference>
<keyword evidence="3" id="KW-0732">Signal</keyword>
<evidence type="ECO:0000256" key="2">
    <source>
        <dbReference type="ARBA" id="ARBA00012247"/>
    </source>
</evidence>
<keyword evidence="5" id="KW-0378">Hydrolase</keyword>
<accession>A0A1W6L7R3</accession>
<dbReference type="InterPro" id="IPR030395">
    <property type="entry name" value="GP_PDE_dom"/>
</dbReference>
<dbReference type="AlphaFoldDB" id="A0A1W6L7R3"/>
<dbReference type="KEGG" id="rgu:A4W93_10070"/>
<organism evidence="7 8">
    <name type="scientific">Piscinibacter gummiphilus</name>
    <dbReference type="NCBI Taxonomy" id="946333"/>
    <lineage>
        <taxon>Bacteria</taxon>
        <taxon>Pseudomonadati</taxon>
        <taxon>Pseudomonadota</taxon>
        <taxon>Betaproteobacteria</taxon>
        <taxon>Burkholderiales</taxon>
        <taxon>Sphaerotilaceae</taxon>
        <taxon>Piscinibacter</taxon>
    </lineage>
</organism>
<dbReference type="InterPro" id="IPR017946">
    <property type="entry name" value="PLC-like_Pdiesterase_TIM-brl"/>
</dbReference>
<keyword evidence="4" id="KW-0319">Glycerol metabolism</keyword>
<name>A0A1W6L7R3_9BURK</name>
<dbReference type="PANTHER" id="PTHR43620">
    <property type="entry name" value="GLYCEROPHOSPHORYL DIESTER PHOSPHODIESTERASE"/>
    <property type="match status" value="1"/>
</dbReference>
<dbReference type="GO" id="GO:0008889">
    <property type="term" value="F:glycerophosphodiester phosphodiesterase activity"/>
    <property type="evidence" value="ECO:0007669"/>
    <property type="project" value="UniProtKB-EC"/>
</dbReference>
<evidence type="ECO:0000313" key="7">
    <source>
        <dbReference type="EMBL" id="ARN20220.1"/>
    </source>
</evidence>
<evidence type="ECO:0000256" key="4">
    <source>
        <dbReference type="ARBA" id="ARBA00022798"/>
    </source>
</evidence>
<proteinExistence type="inferred from homology"/>
<gene>
    <name evidence="7" type="ORF">A4W93_10070</name>
</gene>
<comment type="catalytic activity">
    <reaction evidence="6">
        <text>a sn-glycero-3-phosphodiester + H2O = an alcohol + sn-glycerol 3-phosphate + H(+)</text>
        <dbReference type="Rhea" id="RHEA:12969"/>
        <dbReference type="ChEBI" id="CHEBI:15377"/>
        <dbReference type="ChEBI" id="CHEBI:15378"/>
        <dbReference type="ChEBI" id="CHEBI:30879"/>
        <dbReference type="ChEBI" id="CHEBI:57597"/>
        <dbReference type="ChEBI" id="CHEBI:83408"/>
        <dbReference type="EC" id="3.1.4.46"/>
    </reaction>
</comment>
<dbReference type="CDD" id="cd08602">
    <property type="entry name" value="GDPD_ScGlpQ1_like"/>
    <property type="match status" value="1"/>
</dbReference>
<protein>
    <recommendedName>
        <fullName evidence="2">glycerophosphodiester phosphodiesterase</fullName>
        <ecNumber evidence="2">3.1.4.46</ecNumber>
    </recommendedName>
</protein>
<dbReference type="GO" id="GO:0006071">
    <property type="term" value="P:glycerol metabolic process"/>
    <property type="evidence" value="ECO:0007669"/>
    <property type="project" value="UniProtKB-KW"/>
</dbReference>
<dbReference type="STRING" id="946333.A4W93_10070"/>
<dbReference type="PANTHER" id="PTHR43620:SF7">
    <property type="entry name" value="GLYCEROPHOSPHODIESTER PHOSPHODIESTERASE GDPD5-RELATED"/>
    <property type="match status" value="1"/>
</dbReference>
<dbReference type="PROSITE" id="PS51704">
    <property type="entry name" value="GP_PDE"/>
    <property type="match status" value="1"/>
</dbReference>
<dbReference type="OrthoDB" id="9795622at2"/>
<sequence>MRLSFLGLALACAVAFTAPASAHDRSRFDSPLVVGHRGASGYLPEHTLESYALAIELGADFIEPDVVATKDGHLITRHEPNITNTTDVASRPEFASRRRTAVVDGATEEGFFASDFTLAEIRTLRAKQPFGDRPQQFNGKFGIATLEEVVELAKRKGREAGRTVGVYIETKHPTYHQKLNLALEQRILNVLTRAGWNYREAPVFIQSFEQANLKQLNKMTRVKLIQLIDANDVKPDGSLDFTAPYDRPYDWTASGNPALLARTFAYLTTDAGLREVKTYADGIGPWKRYIVSTVVDPNGTGPGEAKLKLLPPTDLIARAHKAGLLVHAYTFRNEQSRLPSDYAGNPVNEYLQYFELGIDGLFSDFADTAVAARVLHKLKNEPKFGDCFTGEAKPWQCD</sequence>
<dbReference type="Pfam" id="PF03009">
    <property type="entry name" value="GDPD"/>
    <property type="match status" value="1"/>
</dbReference>
<dbReference type="RefSeq" id="WP_085750490.1">
    <property type="nucleotide sequence ID" value="NZ_BSPR01000014.1"/>
</dbReference>
<dbReference type="Proteomes" id="UP000193427">
    <property type="component" value="Chromosome"/>
</dbReference>
<dbReference type="EMBL" id="CP015118">
    <property type="protein sequence ID" value="ARN20220.1"/>
    <property type="molecule type" value="Genomic_DNA"/>
</dbReference>